<dbReference type="InterPro" id="IPR027417">
    <property type="entry name" value="P-loop_NTPase"/>
</dbReference>
<organism evidence="1 2">
    <name type="scientific">Aspergillus terreus</name>
    <dbReference type="NCBI Taxonomy" id="33178"/>
    <lineage>
        <taxon>Eukaryota</taxon>
        <taxon>Fungi</taxon>
        <taxon>Dikarya</taxon>
        <taxon>Ascomycota</taxon>
        <taxon>Pezizomycotina</taxon>
        <taxon>Eurotiomycetes</taxon>
        <taxon>Eurotiomycetidae</taxon>
        <taxon>Eurotiales</taxon>
        <taxon>Aspergillaceae</taxon>
        <taxon>Aspergillus</taxon>
        <taxon>Aspergillus subgen. Circumdati</taxon>
    </lineage>
</organism>
<evidence type="ECO:0000313" key="1">
    <source>
        <dbReference type="EMBL" id="GFF21772.1"/>
    </source>
</evidence>
<name>A0A5M3ZEY7_ASPTE</name>
<reference evidence="1 2" key="1">
    <citation type="submission" date="2020-01" db="EMBL/GenBank/DDBJ databases">
        <title>Aspergillus terreus IFO 6365 whole genome shotgun sequence.</title>
        <authorList>
            <person name="Kanamasa S."/>
            <person name="Takahashi H."/>
        </authorList>
    </citation>
    <scope>NUCLEOTIDE SEQUENCE [LARGE SCALE GENOMIC DNA]</scope>
    <source>
        <strain evidence="1 2">IFO 6365</strain>
    </source>
</reference>
<accession>A0A5M3ZEY7</accession>
<dbReference type="OrthoDB" id="4506404at2759"/>
<proteinExistence type="predicted"/>
<dbReference type="EMBL" id="BLJY01000016">
    <property type="protein sequence ID" value="GFF21772.1"/>
    <property type="molecule type" value="Genomic_DNA"/>
</dbReference>
<dbReference type="Gene3D" id="3.40.50.300">
    <property type="entry name" value="P-loop containing nucleotide triphosphate hydrolases"/>
    <property type="match status" value="1"/>
</dbReference>
<comment type="caution">
    <text evidence="1">The sequence shown here is derived from an EMBL/GenBank/DDBJ whole genome shotgun (WGS) entry which is preliminary data.</text>
</comment>
<sequence length="305" mass="34617">MEDNESVNTERTQRCLEKIKAYKRGGARTILLFGKPGVGKSSLAEHITGTSGLSKDLETGICCVNNSKPSALTNRSSSYEGGAWATFCEIAQLLDQIREHAIIVAIFFVTPINIFKRRPDHFEEKLYNWLFKMGGTPFVKYVTFVTTFWETHDPAQLKKYNGFLVRRKEQEWAGFIAHGARTYQFGKVYSAGVETEETLHWNGDEERLAAQAREMVRVYCREIPIVQPLIIHELDIKMGLESTAAGLLGIEARMTRGHLELSQQHPQEVSVVRYPPSHRGLKRKRRPLLPAPLLLIPQAQIIWPA</sequence>
<dbReference type="AlphaFoldDB" id="A0A5M3ZEY7"/>
<evidence type="ECO:0000313" key="2">
    <source>
        <dbReference type="Proteomes" id="UP000452235"/>
    </source>
</evidence>
<dbReference type="SUPFAM" id="SSF52540">
    <property type="entry name" value="P-loop containing nucleoside triphosphate hydrolases"/>
    <property type="match status" value="1"/>
</dbReference>
<dbReference type="Proteomes" id="UP000452235">
    <property type="component" value="Unassembled WGS sequence"/>
</dbReference>
<gene>
    <name evidence="1" type="ORF">ATEIFO6365_0016009600</name>
</gene>
<protein>
    <submittedName>
        <fullName evidence="1">50S ribosome-binding GTPase-domain-containing protein</fullName>
    </submittedName>
</protein>
<keyword evidence="2" id="KW-1185">Reference proteome</keyword>